<protein>
    <submittedName>
        <fullName evidence="5">Calumeninlike</fullName>
    </submittedName>
</protein>
<feature type="domain" description="EF-hand" evidence="4">
    <location>
        <begin position="53"/>
        <end position="81"/>
    </location>
</feature>
<feature type="domain" description="EF-hand" evidence="4">
    <location>
        <begin position="8"/>
        <end position="43"/>
    </location>
</feature>
<dbReference type="InterPro" id="IPR018247">
    <property type="entry name" value="EF_Hand_1_Ca_BS"/>
</dbReference>
<feature type="non-terminal residue" evidence="5">
    <location>
        <position position="1"/>
    </location>
</feature>
<dbReference type="AlphaFoldDB" id="A0A7T8KL56"/>
<evidence type="ECO:0000256" key="1">
    <source>
        <dbReference type="ARBA" id="ARBA00022723"/>
    </source>
</evidence>
<evidence type="ECO:0000313" key="5">
    <source>
        <dbReference type="EMBL" id="QQP57835.1"/>
    </source>
</evidence>
<dbReference type="EMBL" id="CP045891">
    <property type="protein sequence ID" value="QQP57835.1"/>
    <property type="molecule type" value="Genomic_DNA"/>
</dbReference>
<keyword evidence="1" id="KW-0479">Metal-binding</keyword>
<organism evidence="5 6">
    <name type="scientific">Caligus rogercresseyi</name>
    <name type="common">Sea louse</name>
    <dbReference type="NCBI Taxonomy" id="217165"/>
    <lineage>
        <taxon>Eukaryota</taxon>
        <taxon>Metazoa</taxon>
        <taxon>Ecdysozoa</taxon>
        <taxon>Arthropoda</taxon>
        <taxon>Crustacea</taxon>
        <taxon>Multicrustacea</taxon>
        <taxon>Hexanauplia</taxon>
        <taxon>Copepoda</taxon>
        <taxon>Siphonostomatoida</taxon>
        <taxon>Caligidae</taxon>
        <taxon>Caligus</taxon>
    </lineage>
</organism>
<evidence type="ECO:0000256" key="3">
    <source>
        <dbReference type="ARBA" id="ARBA00022837"/>
    </source>
</evidence>
<sequence>KSSIQLTHRITRAHRRWQHADQNGDDHLDIEEFKIFLFPYTLDRVALNIIIPEAMDDLDLNYDGSVSMEEFLQIHEPHQRQKMSAYFEETLDTNHDGYLNSYEITPWVNPEGFVAVKSEVIHLIEALDSDRNKVISLREIQRNPSLFLGSQITSFGQIYSLPVRESANYV</sequence>
<dbReference type="PROSITE" id="PS00018">
    <property type="entry name" value="EF_HAND_1"/>
    <property type="match status" value="3"/>
</dbReference>
<dbReference type="GO" id="GO:0005509">
    <property type="term" value="F:calcium ion binding"/>
    <property type="evidence" value="ECO:0007669"/>
    <property type="project" value="InterPro"/>
</dbReference>
<evidence type="ECO:0000259" key="4">
    <source>
        <dbReference type="PROSITE" id="PS50222"/>
    </source>
</evidence>
<evidence type="ECO:0000256" key="2">
    <source>
        <dbReference type="ARBA" id="ARBA00022737"/>
    </source>
</evidence>
<keyword evidence="3" id="KW-0106">Calcium</keyword>
<keyword evidence="2" id="KW-0677">Repeat</keyword>
<proteinExistence type="predicted"/>
<dbReference type="PANTHER" id="PTHR10827">
    <property type="entry name" value="RETICULOCALBIN"/>
    <property type="match status" value="1"/>
</dbReference>
<dbReference type="Gene3D" id="1.10.238.10">
    <property type="entry name" value="EF-hand"/>
    <property type="match status" value="2"/>
</dbReference>
<dbReference type="PROSITE" id="PS50222">
    <property type="entry name" value="EF_HAND_2"/>
    <property type="match status" value="2"/>
</dbReference>
<keyword evidence="6" id="KW-1185">Reference proteome</keyword>
<accession>A0A7T8KL56</accession>
<dbReference type="SUPFAM" id="SSF47473">
    <property type="entry name" value="EF-hand"/>
    <property type="match status" value="1"/>
</dbReference>
<evidence type="ECO:0000313" key="6">
    <source>
        <dbReference type="Proteomes" id="UP000595437"/>
    </source>
</evidence>
<name>A0A7T8KL56_CALRO</name>
<dbReference type="OrthoDB" id="293868at2759"/>
<dbReference type="Pfam" id="PF13499">
    <property type="entry name" value="EF-hand_7"/>
    <property type="match status" value="1"/>
</dbReference>
<dbReference type="InterPro" id="IPR011992">
    <property type="entry name" value="EF-hand-dom_pair"/>
</dbReference>
<reference evidence="6" key="1">
    <citation type="submission" date="2021-01" db="EMBL/GenBank/DDBJ databases">
        <title>Caligus Genome Assembly.</title>
        <authorList>
            <person name="Gallardo-Escarate C."/>
        </authorList>
    </citation>
    <scope>NUCLEOTIDE SEQUENCE [LARGE SCALE GENOMIC DNA]</scope>
</reference>
<gene>
    <name evidence="5" type="ORF">FKW44_002960</name>
</gene>
<dbReference type="PANTHER" id="PTHR10827:SF98">
    <property type="entry name" value="45 KDA CALCIUM-BINDING PROTEIN"/>
    <property type="match status" value="1"/>
</dbReference>
<dbReference type="Proteomes" id="UP000595437">
    <property type="component" value="Chromosome 2"/>
</dbReference>
<dbReference type="InterPro" id="IPR002048">
    <property type="entry name" value="EF_hand_dom"/>
</dbReference>